<name>A0A1X1YG58_9MYCO</name>
<dbReference type="STRING" id="1108812.AWC16_14750"/>
<reference evidence="1 2" key="1">
    <citation type="submission" date="2016-01" db="EMBL/GenBank/DDBJ databases">
        <title>The new phylogeny of the genus Mycobacterium.</title>
        <authorList>
            <person name="Tarcisio F."/>
            <person name="Conor M."/>
            <person name="Antonella G."/>
            <person name="Elisabetta G."/>
            <person name="Giulia F.S."/>
            <person name="Sara T."/>
            <person name="Anna F."/>
            <person name="Clotilde B."/>
            <person name="Roberto B."/>
            <person name="Veronica D.S."/>
            <person name="Fabio R."/>
            <person name="Monica P."/>
            <person name="Olivier J."/>
            <person name="Enrico T."/>
            <person name="Nicola S."/>
        </authorList>
    </citation>
    <scope>NUCLEOTIDE SEQUENCE [LARGE SCALE GENOMIC DNA]</scope>
    <source>
        <strain evidence="1 2">DSM 45394</strain>
    </source>
</reference>
<protein>
    <submittedName>
        <fullName evidence="1">Uncharacterized protein</fullName>
    </submittedName>
</protein>
<dbReference type="EMBL" id="LQPG01000025">
    <property type="protein sequence ID" value="ORW10082.1"/>
    <property type="molecule type" value="Genomic_DNA"/>
</dbReference>
<gene>
    <name evidence="1" type="ORF">AWC16_14750</name>
</gene>
<evidence type="ECO:0000313" key="1">
    <source>
        <dbReference type="EMBL" id="ORW10082.1"/>
    </source>
</evidence>
<organism evidence="1 2">
    <name type="scientific">Mycolicibacter longobardus</name>
    <dbReference type="NCBI Taxonomy" id="1108812"/>
    <lineage>
        <taxon>Bacteria</taxon>
        <taxon>Bacillati</taxon>
        <taxon>Actinomycetota</taxon>
        <taxon>Actinomycetes</taxon>
        <taxon>Mycobacteriales</taxon>
        <taxon>Mycobacteriaceae</taxon>
        <taxon>Mycolicibacter</taxon>
    </lineage>
</organism>
<accession>A0A1X1YG58</accession>
<dbReference type="AlphaFoldDB" id="A0A1X1YG58"/>
<dbReference type="Proteomes" id="UP000193866">
    <property type="component" value="Unassembled WGS sequence"/>
</dbReference>
<proteinExistence type="predicted"/>
<keyword evidence="2" id="KW-1185">Reference proteome</keyword>
<sequence>MAMAAPASAEEPTGTYSVARTVVHNGKTDHGKWSFTPCGEGCVNRSDGMEMHLQGDTWRANFGENCWESIDATTLASGDGGCDGHVVVTYQLTKTG</sequence>
<evidence type="ECO:0000313" key="2">
    <source>
        <dbReference type="Proteomes" id="UP000193866"/>
    </source>
</evidence>
<comment type="caution">
    <text evidence="1">The sequence shown here is derived from an EMBL/GenBank/DDBJ whole genome shotgun (WGS) entry which is preliminary data.</text>
</comment>